<evidence type="ECO:0000313" key="4">
    <source>
        <dbReference type="EMBL" id="EED34514.1"/>
    </source>
</evidence>
<evidence type="ECO:0000259" key="3">
    <source>
        <dbReference type="Pfam" id="PF18912"/>
    </source>
</evidence>
<dbReference type="Gene3D" id="3.40.50.2020">
    <property type="match status" value="1"/>
</dbReference>
<reference evidence="5" key="1">
    <citation type="journal article" date="2013" name="BMC Microbiol.">
        <title>Taxonomy and evolution of bacteriochlorophyll a-containing members of the OM60/NOR5 clade of marine gammaproteobacteria: description of Luminiphilus syltensis gen. nov., sp. nov., reclassification of Haliea rubra as Pseudohaliea rubra gen. nov., comb. nov., and emendation of Chromatocurvus halotolerans.</title>
        <authorList>
            <person name="Spring S."/>
            <person name="Riedel T."/>
            <person name="Sproer C."/>
            <person name="Yan S."/>
            <person name="Harder J."/>
            <person name="Fuchs B.M."/>
        </authorList>
    </citation>
    <scope>NUCLEOTIDE SEQUENCE [LARGE SCALE GENOMIC DNA]</scope>
    <source>
        <strain evidence="5">NOR51-B</strain>
    </source>
</reference>
<accession>B8KUV0</accession>
<dbReference type="SUPFAM" id="SSF53271">
    <property type="entry name" value="PRTase-like"/>
    <property type="match status" value="1"/>
</dbReference>
<gene>
    <name evidence="4" type="ORF">NOR51B_451</name>
</gene>
<dbReference type="PANTHER" id="PTHR47505">
    <property type="entry name" value="DNA UTILIZATION PROTEIN YHGH"/>
    <property type="match status" value="1"/>
</dbReference>
<dbReference type="Proteomes" id="UP000004699">
    <property type="component" value="Unassembled WGS sequence"/>
</dbReference>
<keyword evidence="5" id="KW-1185">Reference proteome</keyword>
<organism evidence="4 5">
    <name type="scientific">Luminiphilus syltensis NOR5-1B</name>
    <dbReference type="NCBI Taxonomy" id="565045"/>
    <lineage>
        <taxon>Bacteria</taxon>
        <taxon>Pseudomonadati</taxon>
        <taxon>Pseudomonadota</taxon>
        <taxon>Gammaproteobacteria</taxon>
        <taxon>Cellvibrionales</taxon>
        <taxon>Halieaceae</taxon>
        <taxon>Luminiphilus</taxon>
    </lineage>
</organism>
<dbReference type="InterPro" id="IPR029057">
    <property type="entry name" value="PRTase-like"/>
</dbReference>
<dbReference type="Pfam" id="PF18912">
    <property type="entry name" value="DZR_2"/>
    <property type="match status" value="1"/>
</dbReference>
<dbReference type="InterPro" id="IPR044005">
    <property type="entry name" value="DZR_2"/>
</dbReference>
<feature type="domain" description="Phosphoribosyltransferase" evidence="2">
    <location>
        <begin position="190"/>
        <end position="241"/>
    </location>
</feature>
<dbReference type="HOGENOM" id="CLU_054549_0_0_6"/>
<dbReference type="RefSeq" id="WP_009019262.1">
    <property type="nucleotide sequence ID" value="NZ_DS999411.1"/>
</dbReference>
<feature type="domain" description="Double zinc ribbon" evidence="3">
    <location>
        <begin position="23"/>
        <end position="73"/>
    </location>
</feature>
<dbReference type="InterPro" id="IPR000836">
    <property type="entry name" value="PRTase_dom"/>
</dbReference>
<evidence type="ECO:0000313" key="5">
    <source>
        <dbReference type="Proteomes" id="UP000004699"/>
    </source>
</evidence>
<dbReference type="InterPro" id="IPR051910">
    <property type="entry name" value="ComF/GntX_DNA_util-trans"/>
</dbReference>
<dbReference type="PANTHER" id="PTHR47505:SF1">
    <property type="entry name" value="DNA UTILIZATION PROTEIN YHGH"/>
    <property type="match status" value="1"/>
</dbReference>
<dbReference type="eggNOG" id="COG1040">
    <property type="taxonomic scope" value="Bacteria"/>
</dbReference>
<evidence type="ECO:0000256" key="1">
    <source>
        <dbReference type="ARBA" id="ARBA00008007"/>
    </source>
</evidence>
<dbReference type="EMBL" id="DS999411">
    <property type="protein sequence ID" value="EED34514.1"/>
    <property type="molecule type" value="Genomic_DNA"/>
</dbReference>
<dbReference type="AlphaFoldDB" id="B8KUV0"/>
<protein>
    <submittedName>
        <fullName evidence="4">ComF family protein</fullName>
    </submittedName>
</protein>
<dbReference type="Pfam" id="PF00156">
    <property type="entry name" value="Pribosyltran"/>
    <property type="match status" value="1"/>
</dbReference>
<proteinExistence type="inferred from homology"/>
<sequence>MQRSSLDALPSTAKKLRQLIGQALPPICILCDQRHDEFTLVCQQCANGIQTNDNPCPGCAEPGVGAVHCGRCQTSPRSFDRATAPLLFEGPVRELVHRWKFNNAQELSALLANLLASHLPPPNPKAVYVPIPLHWRRRWFRGFDQVWQLTNALAQQQTRTYGDAPAVLPLLRRVRHTPHQSGAKLSNRESNVKNAFTLSGSPPKTAEIILVDDVLTTGATANAAARLLKASGVAQVELLCLGRAARH</sequence>
<dbReference type="STRING" id="565045.NOR51B_451"/>
<evidence type="ECO:0000259" key="2">
    <source>
        <dbReference type="Pfam" id="PF00156"/>
    </source>
</evidence>
<comment type="similarity">
    <text evidence="1">Belongs to the ComF/GntX family.</text>
</comment>
<name>B8KUV0_9GAMM</name>